<dbReference type="RefSeq" id="WP_066499746.1">
    <property type="nucleotide sequence ID" value="NZ_BJMO01000021.1"/>
</dbReference>
<accession>A0A127A7Y3</accession>
<proteinExistence type="predicted"/>
<feature type="domain" description="HTH marR-type" evidence="1">
    <location>
        <begin position="1"/>
        <end position="136"/>
    </location>
</feature>
<reference evidence="2 3" key="1">
    <citation type="submission" date="2016-02" db="EMBL/GenBank/DDBJ databases">
        <title>Complete genome of Sinomonas atrocyanea KCTC 3377.</title>
        <authorList>
            <person name="Kim K.M."/>
        </authorList>
    </citation>
    <scope>NUCLEOTIDE SEQUENCE [LARGE SCALE GENOMIC DNA]</scope>
    <source>
        <strain evidence="2 3">KCTC 3377</strain>
    </source>
</reference>
<dbReference type="InterPro" id="IPR000835">
    <property type="entry name" value="HTH_MarR-typ"/>
</dbReference>
<dbReference type="PROSITE" id="PS50995">
    <property type="entry name" value="HTH_MARR_2"/>
    <property type="match status" value="1"/>
</dbReference>
<dbReference type="SMART" id="SM00347">
    <property type="entry name" value="HTH_MARR"/>
    <property type="match status" value="1"/>
</dbReference>
<dbReference type="OrthoDB" id="69852at2"/>
<dbReference type="PANTHER" id="PTHR39515">
    <property type="entry name" value="CONSERVED PROTEIN"/>
    <property type="match status" value="1"/>
</dbReference>
<keyword evidence="3" id="KW-1185">Reference proteome</keyword>
<dbReference type="InterPro" id="IPR036390">
    <property type="entry name" value="WH_DNA-bd_sf"/>
</dbReference>
<evidence type="ECO:0000313" key="3">
    <source>
        <dbReference type="Proteomes" id="UP000070134"/>
    </source>
</evidence>
<dbReference type="InterPro" id="IPR036388">
    <property type="entry name" value="WH-like_DNA-bd_sf"/>
</dbReference>
<dbReference type="STRING" id="37927.SA2016_3117"/>
<dbReference type="Proteomes" id="UP000070134">
    <property type="component" value="Chromosome"/>
</dbReference>
<protein>
    <submittedName>
        <fullName evidence="2">ArsR family transcriptional regulator</fullName>
    </submittedName>
</protein>
<dbReference type="Gene3D" id="1.10.10.10">
    <property type="entry name" value="Winged helix-like DNA-binding domain superfamily/Winged helix DNA-binding domain"/>
    <property type="match status" value="1"/>
</dbReference>
<evidence type="ECO:0000259" key="1">
    <source>
        <dbReference type="PROSITE" id="PS50995"/>
    </source>
</evidence>
<organism evidence="2 3">
    <name type="scientific">Sinomonas atrocyanea</name>
    <dbReference type="NCBI Taxonomy" id="37927"/>
    <lineage>
        <taxon>Bacteria</taxon>
        <taxon>Bacillati</taxon>
        <taxon>Actinomycetota</taxon>
        <taxon>Actinomycetes</taxon>
        <taxon>Micrococcales</taxon>
        <taxon>Micrococcaceae</taxon>
        <taxon>Sinomonas</taxon>
    </lineage>
</organism>
<evidence type="ECO:0000313" key="2">
    <source>
        <dbReference type="EMBL" id="AMM33782.1"/>
    </source>
</evidence>
<dbReference type="AlphaFoldDB" id="A0A127A7Y3"/>
<dbReference type="GO" id="GO:0003700">
    <property type="term" value="F:DNA-binding transcription factor activity"/>
    <property type="evidence" value="ECO:0007669"/>
    <property type="project" value="InterPro"/>
</dbReference>
<dbReference type="InterPro" id="IPR052526">
    <property type="entry name" value="HTH-type_Bedaq_tolerance"/>
</dbReference>
<dbReference type="KEGG" id="satk:SA2016_3117"/>
<name>A0A127A7Y3_9MICC</name>
<dbReference type="Pfam" id="PF12802">
    <property type="entry name" value="MarR_2"/>
    <property type="match status" value="1"/>
</dbReference>
<gene>
    <name evidence="2" type="ORF">SA2016_3117</name>
</gene>
<dbReference type="EMBL" id="CP014518">
    <property type="protein sequence ID" value="AMM33782.1"/>
    <property type="molecule type" value="Genomic_DNA"/>
</dbReference>
<sequence length="148" mass="16066">MNEELARLAEGFRDAIRYGTYMARRLDELSELSAAQLSVLNMVAGEGLRMGAIAKNLGVRVPTATEQVARLEKAGLLERCSDPHDARAVVVRRTPEGDATAQCANARRTERMAAALATLDDDERAALAAALPVMDKINQYVMNQEPPA</sequence>
<dbReference type="PANTHER" id="PTHR39515:SF2">
    <property type="entry name" value="HTH-TYPE TRANSCRIPTIONAL REGULATOR RV0880"/>
    <property type="match status" value="1"/>
</dbReference>
<dbReference type="SUPFAM" id="SSF46785">
    <property type="entry name" value="Winged helix' DNA-binding domain"/>
    <property type="match status" value="1"/>
</dbReference>